<gene>
    <name evidence="4" type="ORF">LDX50_30075</name>
</gene>
<dbReference type="GO" id="GO:0005975">
    <property type="term" value="P:carbohydrate metabolic process"/>
    <property type="evidence" value="ECO:0007669"/>
    <property type="project" value="InterPro"/>
</dbReference>
<evidence type="ECO:0000259" key="3">
    <source>
        <dbReference type="Pfam" id="PF03065"/>
    </source>
</evidence>
<comment type="similarity">
    <text evidence="1">Belongs to the glycosyl hydrolase 57 family.</text>
</comment>
<organism evidence="4 5">
    <name type="scientific">Fulvivirga sedimenti</name>
    <dbReference type="NCBI Taxonomy" id="2879465"/>
    <lineage>
        <taxon>Bacteria</taxon>
        <taxon>Pseudomonadati</taxon>
        <taxon>Bacteroidota</taxon>
        <taxon>Cytophagia</taxon>
        <taxon>Cytophagales</taxon>
        <taxon>Fulvivirgaceae</taxon>
        <taxon>Fulvivirga</taxon>
    </lineage>
</organism>
<dbReference type="GO" id="GO:0003824">
    <property type="term" value="F:catalytic activity"/>
    <property type="evidence" value="ECO:0007669"/>
    <property type="project" value="InterPro"/>
</dbReference>
<evidence type="ECO:0000256" key="1">
    <source>
        <dbReference type="ARBA" id="ARBA00006821"/>
    </source>
</evidence>
<dbReference type="PANTHER" id="PTHR36306:SF3">
    <property type="entry name" value="GLYCOSIDE HYDROLASE FAMILY 57"/>
    <property type="match status" value="1"/>
</dbReference>
<dbReference type="InterPro" id="IPR004300">
    <property type="entry name" value="Glyco_hydro_57_N"/>
</dbReference>
<evidence type="ECO:0000256" key="2">
    <source>
        <dbReference type="ARBA" id="ARBA00023277"/>
    </source>
</evidence>
<dbReference type="PANTHER" id="PTHR36306">
    <property type="entry name" value="ALPHA-AMYLASE-RELATED-RELATED"/>
    <property type="match status" value="1"/>
</dbReference>
<feature type="domain" description="Glycoside hydrolase family 57 N-terminal" evidence="3">
    <location>
        <begin position="39"/>
        <end position="303"/>
    </location>
</feature>
<dbReference type="AlphaFoldDB" id="A0A9X1KZS2"/>
<dbReference type="InterPro" id="IPR021923">
    <property type="entry name" value="DUF3536"/>
</dbReference>
<dbReference type="EMBL" id="JAIXNE010000010">
    <property type="protein sequence ID" value="MCA6079158.1"/>
    <property type="molecule type" value="Genomic_DNA"/>
</dbReference>
<sequence>MEKYICIHGHFYQPPRENAWLEVIELQDSAYPFHDWNERISSECYAPNTASRILDDQGVIKKITNNYSKISFNFGATLLSWMQENDPLTYEAIIEADRLSMENFSGHGSALAQVYNHIIMPLANRRDKETQVIWGIRDFESRFNRKPEGMWLAETAVDLETLEVLAENDIKFTVLAPRQAWRVRKLGGESEWKEVGERIDTRVPYVCNLPSGKKIHLFFYHGDLSQSVAFNGLLNNGMEFANKLYTGFGTDREKQLVHIATDGESYGHHHKHGDMALAFCLEYIQKDKHVTLTNYGEVLEKFVVSHEVEIRNNSSWSCVHGIERWRANCGCHTGGRPDWNQDWRKPLRESLDWLRDEVIAVFEEKASKLFKDPWDARNAYIDVILDRNGSQQKFLEEQGISAKNQNSALRLMEMQRNALLMYTSCGWFFDEISGIETTQIMQYACRAIQLAEQESKKSFEEQFISRLSKAKSNLPQYRNGAEIYKDIVIPTRLTLERVGIHYAVASIFEEDPESLPVFNYIAQSDYLERREAGTQRLALGNTRVKSRVTLSERQFSFAVLYLGQQNIIGNISIDMSAEVFKEMSEKLLAAFEESNLGLMISLTMKYFGAEKYNLWYLFKDEKRKVLNMIMDRSLSQVETSFRRIYNRDYQLINSLKNDNIPIPSAYRTTLQYVLNADLRNALLDKQIDLEELGRIADEFEKWDLTLDDSLYIEQHASEMIEKALLRIQKSPDDINRLIRLNTFFDYLEKFKLKPGIYKSQNLYFELSINKELMSGTTADWKQEFVRLGEKLGIKVS</sequence>
<dbReference type="Gene3D" id="3.20.110.20">
    <property type="match status" value="1"/>
</dbReference>
<name>A0A9X1KZS2_9BACT</name>
<accession>A0A9X1KZS2</accession>
<keyword evidence="2" id="KW-0119">Carbohydrate metabolism</keyword>
<dbReference type="InterPro" id="IPR052046">
    <property type="entry name" value="GH57_Enzymes"/>
</dbReference>
<dbReference type="Proteomes" id="UP001139409">
    <property type="component" value="Unassembled WGS sequence"/>
</dbReference>
<keyword evidence="5" id="KW-1185">Reference proteome</keyword>
<reference evidence="4" key="1">
    <citation type="submission" date="2021-09" db="EMBL/GenBank/DDBJ databases">
        <title>Fulvivirga sp. isolated from coastal sediment.</title>
        <authorList>
            <person name="Yu H."/>
        </authorList>
    </citation>
    <scope>NUCLEOTIDE SEQUENCE</scope>
    <source>
        <strain evidence="4">1062</strain>
    </source>
</reference>
<dbReference type="InterPro" id="IPR011330">
    <property type="entry name" value="Glyco_hydro/deAcase_b/a-brl"/>
</dbReference>
<dbReference type="RefSeq" id="WP_225700019.1">
    <property type="nucleotide sequence ID" value="NZ_JAIXNE010000010.1"/>
</dbReference>
<evidence type="ECO:0000313" key="5">
    <source>
        <dbReference type="Proteomes" id="UP001139409"/>
    </source>
</evidence>
<comment type="caution">
    <text evidence="4">The sequence shown here is derived from an EMBL/GenBank/DDBJ whole genome shotgun (WGS) entry which is preliminary data.</text>
</comment>
<dbReference type="SUPFAM" id="SSF88713">
    <property type="entry name" value="Glycoside hydrolase/deacetylase"/>
    <property type="match status" value="1"/>
</dbReference>
<evidence type="ECO:0000313" key="4">
    <source>
        <dbReference type="EMBL" id="MCA6079158.1"/>
    </source>
</evidence>
<protein>
    <submittedName>
        <fullName evidence="4">DUF3536 domain-containing protein</fullName>
    </submittedName>
</protein>
<proteinExistence type="inferred from homology"/>
<dbReference type="CDD" id="cd10797">
    <property type="entry name" value="GH57N_APU_like_1"/>
    <property type="match status" value="1"/>
</dbReference>
<dbReference type="Pfam" id="PF12055">
    <property type="entry name" value="DUF3536"/>
    <property type="match status" value="1"/>
</dbReference>
<dbReference type="Pfam" id="PF03065">
    <property type="entry name" value="Glyco_hydro_57"/>
    <property type="match status" value="1"/>
</dbReference>